<keyword evidence="2" id="KW-1185">Reference proteome</keyword>
<dbReference type="EMBL" id="CAJNOR010006511">
    <property type="protein sequence ID" value="CAF1597122.1"/>
    <property type="molecule type" value="Genomic_DNA"/>
</dbReference>
<accession>A0A816AJN9</accession>
<gene>
    <name evidence="1" type="ORF">XAT740_LOCUS47242</name>
</gene>
<dbReference type="Proteomes" id="UP000663828">
    <property type="component" value="Unassembled WGS sequence"/>
</dbReference>
<reference evidence="1" key="1">
    <citation type="submission" date="2021-02" db="EMBL/GenBank/DDBJ databases">
        <authorList>
            <person name="Nowell W R."/>
        </authorList>
    </citation>
    <scope>NUCLEOTIDE SEQUENCE</scope>
</reference>
<evidence type="ECO:0000313" key="1">
    <source>
        <dbReference type="EMBL" id="CAF1597122.1"/>
    </source>
</evidence>
<sequence>MGRFPLIVQEIPLHLFSHSIRSLQFQNACCSINKTTTYFTTNKCYDLIHSPLGIHCEFLSLNVQKRTSILDLVHGLPNLRTLKVFCEDDQWGHRTATSSGNDELIQWLETRLSCVISRDKRFKTFIRLWIL</sequence>
<protein>
    <submittedName>
        <fullName evidence="1">Uncharacterized protein</fullName>
    </submittedName>
</protein>
<organism evidence="1 2">
    <name type="scientific">Adineta ricciae</name>
    <name type="common">Rotifer</name>
    <dbReference type="NCBI Taxonomy" id="249248"/>
    <lineage>
        <taxon>Eukaryota</taxon>
        <taxon>Metazoa</taxon>
        <taxon>Spiralia</taxon>
        <taxon>Gnathifera</taxon>
        <taxon>Rotifera</taxon>
        <taxon>Eurotatoria</taxon>
        <taxon>Bdelloidea</taxon>
        <taxon>Adinetida</taxon>
        <taxon>Adinetidae</taxon>
        <taxon>Adineta</taxon>
    </lineage>
</organism>
<dbReference type="AlphaFoldDB" id="A0A816AJN9"/>
<name>A0A816AJN9_ADIRI</name>
<proteinExistence type="predicted"/>
<evidence type="ECO:0000313" key="2">
    <source>
        <dbReference type="Proteomes" id="UP000663828"/>
    </source>
</evidence>
<comment type="caution">
    <text evidence="1">The sequence shown here is derived from an EMBL/GenBank/DDBJ whole genome shotgun (WGS) entry which is preliminary data.</text>
</comment>